<accession>A0AC61NI74</accession>
<evidence type="ECO:0000313" key="1">
    <source>
        <dbReference type="EMBL" id="QZE13950.1"/>
    </source>
</evidence>
<proteinExistence type="predicted"/>
<reference evidence="1" key="1">
    <citation type="submission" date="2021-08" db="EMBL/GenBank/DDBJ databases">
        <title>Novel anaerobic bacterium isolated from sea squirt in East Sea, Republic of Korea.</title>
        <authorList>
            <person name="Nguyen T.H."/>
            <person name="Li Z."/>
            <person name="Lee Y.-J."/>
            <person name="Ko J."/>
            <person name="Kim S.-G."/>
        </authorList>
    </citation>
    <scope>NUCLEOTIDE SEQUENCE</scope>
    <source>
        <strain evidence="1">KCTC 25031</strain>
    </source>
</reference>
<protein>
    <submittedName>
        <fullName evidence="1">AraC family transcriptional regulator</fullName>
    </submittedName>
</protein>
<dbReference type="Proteomes" id="UP000826212">
    <property type="component" value="Chromosome"/>
</dbReference>
<keyword evidence="2" id="KW-1185">Reference proteome</keyword>
<evidence type="ECO:0000313" key="2">
    <source>
        <dbReference type="Proteomes" id="UP000826212"/>
    </source>
</evidence>
<dbReference type="EMBL" id="CP081303">
    <property type="protein sequence ID" value="QZE13950.1"/>
    <property type="molecule type" value="Genomic_DNA"/>
</dbReference>
<name>A0AC61NI74_9BACT</name>
<organism evidence="1 2">
    <name type="scientific">Halosquirtibacter laminarini</name>
    <dbReference type="NCBI Taxonomy" id="3374600"/>
    <lineage>
        <taxon>Bacteria</taxon>
        <taxon>Pseudomonadati</taxon>
        <taxon>Bacteroidota</taxon>
        <taxon>Bacteroidia</taxon>
        <taxon>Marinilabiliales</taxon>
        <taxon>Prolixibacteraceae</taxon>
        <taxon>Halosquirtibacter</taxon>
    </lineage>
</organism>
<gene>
    <name evidence="1" type="ORF">K4L44_15690</name>
</gene>
<sequence>MRREIIFDIKEENHSNFAKSLIDNYNGEFDGTKGSFNNEKGHGNVWVHKWNDDLETGLFEINLNDDSDLIRKATHDKKWLLLVFNLSQSINQEILTDKSIIGNIQDGIFVHCLCYDAVYRFKKNMANRIIIIRINKDSLSKFTTNNKILSFFKNNNTFAFYERIDATMFQKVSKMFAAQKDKDFAIGQTTLIAIDLTLSFLRRINQRHLKSFIGRGLHPKDIQLMQEARSILISSFKNKITLPELAQELNISVSKLKRDFKKYYNTNVTQFYTDLRMNKAYEYLETGSFQVSDVAEIVGYESLPQFTQTFKKYHGVLPNQVILKKSENEILS</sequence>